<evidence type="ECO:0000259" key="1">
    <source>
        <dbReference type="Pfam" id="PF13358"/>
    </source>
</evidence>
<protein>
    <recommendedName>
        <fullName evidence="1">Tc1-like transposase DDE domain-containing protein</fullName>
    </recommendedName>
</protein>
<dbReference type="GO" id="GO:0003676">
    <property type="term" value="F:nucleic acid binding"/>
    <property type="evidence" value="ECO:0007669"/>
    <property type="project" value="InterPro"/>
</dbReference>
<accession>D3V4X6</accession>
<evidence type="ECO:0000313" key="2">
    <source>
        <dbReference type="EMBL" id="CBJ82705.1"/>
    </source>
</evidence>
<dbReference type="STRING" id="406818.XBJ1_3587"/>
<dbReference type="Gene3D" id="3.30.420.10">
    <property type="entry name" value="Ribonuclease H-like superfamily/Ribonuclease H"/>
    <property type="match status" value="1"/>
</dbReference>
<evidence type="ECO:0000313" key="3">
    <source>
        <dbReference type="Proteomes" id="UP000002045"/>
    </source>
</evidence>
<name>D3V4X6_XENBS</name>
<dbReference type="KEGG" id="xbo:XBJ1_3587"/>
<dbReference type="AlphaFoldDB" id="D3V4X6"/>
<reference evidence="2" key="1">
    <citation type="journal article" date="2011" name="PLoS ONE">
        <title>The entomopathogenic bacterial endosymbionts xenorhabdus and photorhabdus: convergent lifestyles from divergent genomes.</title>
        <authorList>
            <person name="Chaston J.M."/>
            <person name="Suen G."/>
            <person name="Tucker S.L."/>
            <person name="Andersen A.W."/>
            <person name="Bhasin A."/>
            <person name="Bode E."/>
            <person name="Bode H.B."/>
            <person name="Brachmann A.O."/>
            <person name="Cowles C.E."/>
            <person name="Cowles K.N."/>
            <person name="Darby C."/>
            <person name="de Leon L."/>
            <person name="Drace K."/>
            <person name="Du Z."/>
            <person name="Givaudan A."/>
            <person name="Herbert Tran E.E."/>
            <person name="Jewell K.A."/>
            <person name="Knack J.J."/>
            <person name="Krasomil-Osterfeld K.C."/>
            <person name="Kukor R."/>
            <person name="Lanois A."/>
            <person name="Latreille P."/>
            <person name="Leimgruber N.K."/>
            <person name="Lipke C.M."/>
            <person name="Liu R."/>
            <person name="Lu X."/>
            <person name="Martens E.C."/>
            <person name="Marri P.R."/>
            <person name="Medigue C."/>
            <person name="Menard M.L."/>
            <person name="Miller N.M."/>
            <person name="Morales-Soto N."/>
            <person name="Norton S."/>
            <person name="Ogier J.C."/>
            <person name="Orchard S.S."/>
            <person name="Park D."/>
            <person name="Park Y."/>
            <person name="Qurollo B.A."/>
            <person name="Sugar D.R."/>
            <person name="Richards G.R."/>
            <person name="Rouy Z."/>
            <person name="Slominski B."/>
            <person name="Slominski K."/>
            <person name="Snyder H."/>
            <person name="Tjaden B.C."/>
            <person name="van der Hoeven R."/>
            <person name="Welch R.D."/>
            <person name="Wheeler C."/>
            <person name="Xiang B."/>
            <person name="Barbazuk B."/>
            <person name="Gaudriault S."/>
            <person name="Goodner B."/>
            <person name="Slater S.C."/>
            <person name="Forst S."/>
            <person name="Goldman B.S."/>
            <person name="Goodrich-Blair H."/>
        </authorList>
    </citation>
    <scope>NUCLEOTIDE SEQUENCE [LARGE SCALE GENOMIC DNA]</scope>
    <source>
        <strain evidence="2">SS-2004</strain>
    </source>
</reference>
<dbReference type="InterPro" id="IPR038717">
    <property type="entry name" value="Tc1-like_DDE_dom"/>
</dbReference>
<gene>
    <name evidence="2" type="ordered locus">XBJ1_3587</name>
</gene>
<dbReference type="EMBL" id="FN667741">
    <property type="protein sequence ID" value="CBJ82705.1"/>
    <property type="molecule type" value="Genomic_DNA"/>
</dbReference>
<dbReference type="eggNOG" id="COG3335">
    <property type="taxonomic scope" value="Bacteria"/>
</dbReference>
<organism evidence="2 3">
    <name type="scientific">Xenorhabdus bovienii (strain SS-2004)</name>
    <name type="common">Xenorhabdus nematophila subsp. bovienii</name>
    <dbReference type="NCBI Taxonomy" id="406818"/>
    <lineage>
        <taxon>Bacteria</taxon>
        <taxon>Pseudomonadati</taxon>
        <taxon>Pseudomonadota</taxon>
        <taxon>Gammaproteobacteria</taxon>
        <taxon>Enterobacterales</taxon>
        <taxon>Morganellaceae</taxon>
        <taxon>Xenorhabdus</taxon>
    </lineage>
</organism>
<feature type="domain" description="Tc1-like transposase DDE" evidence="1">
    <location>
        <begin position="1"/>
        <end position="49"/>
    </location>
</feature>
<proteinExistence type="predicted"/>
<dbReference type="HOGENOM" id="CLU_056788_14_2_6"/>
<dbReference type="InterPro" id="IPR036397">
    <property type="entry name" value="RNaseH_sf"/>
</dbReference>
<sequence>MDNAPFHKRNDTTQAIADSRCQLEWLPAYSPDLNPIEHKWGGAKAIRRQKDVQLMSCLRSILNRSGYVDSAIS</sequence>
<dbReference type="Pfam" id="PF13358">
    <property type="entry name" value="DDE_3"/>
    <property type="match status" value="1"/>
</dbReference>
<dbReference type="Proteomes" id="UP000002045">
    <property type="component" value="Chromosome"/>
</dbReference>